<protein>
    <submittedName>
        <fullName evidence="1">Uncharacterized protein</fullName>
    </submittedName>
</protein>
<accession>A0A849XQP0</accession>
<dbReference type="RefSeq" id="WP_175305532.1">
    <property type="nucleotide sequence ID" value="NZ_JABWDC010000016.1"/>
</dbReference>
<gene>
    <name evidence="1" type="ORF">HUU93_05975</name>
</gene>
<dbReference type="Proteomes" id="UP000554488">
    <property type="component" value="Unassembled WGS sequence"/>
</dbReference>
<comment type="caution">
    <text evidence="1">The sequence shown here is derived from an EMBL/GenBank/DDBJ whole genome shotgun (WGS) entry which is preliminary data.</text>
</comment>
<proteinExistence type="predicted"/>
<dbReference type="AlphaFoldDB" id="A0A849XQP0"/>
<reference evidence="1 2" key="1">
    <citation type="submission" date="2020-04" db="EMBL/GenBank/DDBJ databases">
        <authorList>
            <person name="Pieper L."/>
        </authorList>
    </citation>
    <scope>NUCLEOTIDE SEQUENCE [LARGE SCALE GENOMIC DNA]</scope>
    <source>
        <strain evidence="1 2">F22</strain>
    </source>
</reference>
<dbReference type="EMBL" id="JABWDC010000016">
    <property type="protein sequence ID" value="NUN86158.1"/>
    <property type="molecule type" value="Genomic_DNA"/>
</dbReference>
<evidence type="ECO:0000313" key="2">
    <source>
        <dbReference type="Proteomes" id="UP000554488"/>
    </source>
</evidence>
<reference evidence="1 2" key="2">
    <citation type="submission" date="2020-07" db="EMBL/GenBank/DDBJ databases">
        <title>Bacterial metabolism rescues the inhibition of intestinal drug absorption by food and drug additives.</title>
        <authorList>
            <person name="Zou L."/>
            <person name="Spanogiannopoulos P."/>
            <person name="Chien H.-C."/>
            <person name="Pieper L.M."/>
            <person name="Cai W."/>
            <person name="Khuri N."/>
            <person name="Pottel J."/>
            <person name="Vora B."/>
            <person name="Ni Z."/>
            <person name="Tsakalozou E."/>
            <person name="Zhang W."/>
            <person name="Shoichet B.K."/>
            <person name="Giacomini K.M."/>
            <person name="Turnbaugh P.J."/>
        </authorList>
    </citation>
    <scope>NUCLEOTIDE SEQUENCE [LARGE SCALE GENOMIC DNA]</scope>
    <source>
        <strain evidence="1 2">F22</strain>
    </source>
</reference>
<organism evidence="1 2">
    <name type="scientific">Coprococcus comes</name>
    <dbReference type="NCBI Taxonomy" id="410072"/>
    <lineage>
        <taxon>Bacteria</taxon>
        <taxon>Bacillati</taxon>
        <taxon>Bacillota</taxon>
        <taxon>Clostridia</taxon>
        <taxon>Lachnospirales</taxon>
        <taxon>Lachnospiraceae</taxon>
        <taxon>Coprococcus</taxon>
    </lineage>
</organism>
<name>A0A849XQP0_9FIRM</name>
<sequence>MGRMWRGGYRRFHPIGDRMGNEMVDAFDVGQPICDLDMEYGVYKVPAKEVIPYRIYPVLSPAWKADGYDELEIIYDRYLDLLVTYVVEGESETDGYAAAIVTYDNLDTFGLPRGKLFEYASRNLKSDIRIGFTGTTGQLAMLEIGRLSGGVGGASALLLSSVWESAAKLFGTEKIIFFALSNCELMAVVAEERIIHALKSGLFDAARESVPVEEYFPKSIYGLVPDKSGYSLHRF</sequence>
<evidence type="ECO:0000313" key="1">
    <source>
        <dbReference type="EMBL" id="NUN86158.1"/>
    </source>
</evidence>